<dbReference type="AlphaFoldDB" id="A0A0D9NTY6"/>
<organism evidence="4 5">
    <name type="scientific">Metarhizium anisopliae BRIP 53293</name>
    <dbReference type="NCBI Taxonomy" id="1291518"/>
    <lineage>
        <taxon>Eukaryota</taxon>
        <taxon>Fungi</taxon>
        <taxon>Dikarya</taxon>
        <taxon>Ascomycota</taxon>
        <taxon>Pezizomycotina</taxon>
        <taxon>Sordariomycetes</taxon>
        <taxon>Hypocreomycetidae</taxon>
        <taxon>Hypocreales</taxon>
        <taxon>Clavicipitaceae</taxon>
        <taxon>Metarhizium</taxon>
    </lineage>
</organism>
<dbReference type="SUPFAM" id="SSF56112">
    <property type="entry name" value="Protein kinase-like (PK-like)"/>
    <property type="match status" value="1"/>
</dbReference>
<dbReference type="InterPro" id="IPR011009">
    <property type="entry name" value="Kinase-like_dom_sf"/>
</dbReference>
<comment type="similarity">
    <text evidence="2">Belongs to the choline/ethanolamine kinase family.</text>
</comment>
<name>A0A0D9NTY6_METAN</name>
<accession>A0A0D9NTY6</accession>
<gene>
    <name evidence="4" type="ORF">H634G_07525</name>
</gene>
<dbReference type="EMBL" id="KE384739">
    <property type="protein sequence ID" value="KJK77218.1"/>
    <property type="molecule type" value="Genomic_DNA"/>
</dbReference>
<protein>
    <recommendedName>
        <fullName evidence="3">ethanolamine kinase</fullName>
        <ecNumber evidence="3">2.7.1.82</ecNumber>
    </recommendedName>
</protein>
<dbReference type="Gene3D" id="3.90.1200.10">
    <property type="match status" value="1"/>
</dbReference>
<dbReference type="EC" id="2.7.1.82" evidence="3"/>
<evidence type="ECO:0000256" key="2">
    <source>
        <dbReference type="ARBA" id="ARBA00038211"/>
    </source>
</evidence>
<proteinExistence type="inferred from homology"/>
<evidence type="ECO:0000256" key="1">
    <source>
        <dbReference type="ARBA" id="ARBA00037883"/>
    </source>
</evidence>
<dbReference type="GO" id="GO:0006646">
    <property type="term" value="P:phosphatidylethanolamine biosynthetic process"/>
    <property type="evidence" value="ECO:0007669"/>
    <property type="project" value="TreeGrafter"/>
</dbReference>
<keyword evidence="5" id="KW-1185">Reference proteome</keyword>
<dbReference type="PANTHER" id="PTHR22603:SF66">
    <property type="entry name" value="ETHANOLAMINE KINASE"/>
    <property type="match status" value="1"/>
</dbReference>
<dbReference type="Pfam" id="PF01633">
    <property type="entry name" value="Choline_kinase"/>
    <property type="match status" value="1"/>
</dbReference>
<evidence type="ECO:0000313" key="4">
    <source>
        <dbReference type="EMBL" id="KJK77218.1"/>
    </source>
</evidence>
<dbReference type="GO" id="GO:0005737">
    <property type="term" value="C:cytoplasm"/>
    <property type="evidence" value="ECO:0007669"/>
    <property type="project" value="TreeGrafter"/>
</dbReference>
<evidence type="ECO:0000256" key="3">
    <source>
        <dbReference type="ARBA" id="ARBA00038874"/>
    </source>
</evidence>
<comment type="pathway">
    <text evidence="1">Phospholipid metabolism; phosphatidylethanolamine biosynthesis; phosphatidylethanolamine from ethanolamine: step 1/3.</text>
</comment>
<dbReference type="STRING" id="1291518.A0A0D9NTY6"/>
<dbReference type="PANTHER" id="PTHR22603">
    <property type="entry name" value="CHOLINE/ETHANOALAMINE KINASE"/>
    <property type="match status" value="1"/>
</dbReference>
<reference evidence="5" key="1">
    <citation type="journal article" date="2014" name="BMC Genomics">
        <title>The genome sequence of the biocontrol fungus Metarhizium anisopliae and comparative genomics of Metarhizium species.</title>
        <authorList>
            <person name="Pattemore J.A."/>
            <person name="Hane J.K."/>
            <person name="Williams A.H."/>
            <person name="Wilson B.A."/>
            <person name="Stodart B.J."/>
            <person name="Ash G.J."/>
        </authorList>
    </citation>
    <scope>NUCLEOTIDE SEQUENCE [LARGE SCALE GENOMIC DNA]</scope>
    <source>
        <strain evidence="5">BRIP 53293</strain>
    </source>
</reference>
<dbReference type="GO" id="GO:0004305">
    <property type="term" value="F:ethanolamine kinase activity"/>
    <property type="evidence" value="ECO:0007669"/>
    <property type="project" value="UniProtKB-EC"/>
</dbReference>
<sequence length="347" mass="39165">MAGYTRATVTGLGQKVLTDFLYLKTSLTFKALRKTKDLGYQRLLLDESINYPKPSTKPLSHQLLARFDNGMLHNFIRGRPARPEDLRKPAVYLAVARLLAEWHARIPCFASPRVLAHDADGSATESKQTKPLTSLWVVLQKSGGLLLYRLVLSYNVSDEHNSRQNLTGLFNSSTNGQNMARAIHRVFSHCDLLSGNIVLLPKAYNSDKETVSFIDCEHTMPAPAAFDIANHFSEWAGFECDVSALPTRSDRREFIKEYLCTFAVLAKDSQIDQNDSLSRLMVDVDLYRGVPGFFWATWAFIKASGSNIDFDYALYADMGLSEYYNWKAEMDNKRAAAGREMPLREAR</sequence>
<dbReference type="Proteomes" id="UP000054544">
    <property type="component" value="Unassembled WGS sequence"/>
</dbReference>
<evidence type="ECO:0000313" key="5">
    <source>
        <dbReference type="Proteomes" id="UP000054544"/>
    </source>
</evidence>